<keyword evidence="4 11" id="KW-0808">Transferase</keyword>
<dbReference type="CDD" id="cd07061">
    <property type="entry name" value="HP_HAP_like"/>
    <property type="match status" value="1"/>
</dbReference>
<evidence type="ECO:0000256" key="5">
    <source>
        <dbReference type="ARBA" id="ARBA00022741"/>
    </source>
</evidence>
<keyword evidence="3 11" id="KW-0963">Cytoplasm</keyword>
<dbReference type="SUPFAM" id="SSF56059">
    <property type="entry name" value="Glutathione synthetase ATP-binding domain-like"/>
    <property type="match status" value="1"/>
</dbReference>
<dbReference type="GO" id="GO:0016301">
    <property type="term" value="F:kinase activity"/>
    <property type="evidence" value="ECO:0007669"/>
    <property type="project" value="UniProtKB-KW"/>
</dbReference>
<feature type="compositionally biased region" description="Polar residues" evidence="12">
    <location>
        <begin position="12"/>
        <end position="25"/>
    </location>
</feature>
<evidence type="ECO:0000256" key="7">
    <source>
        <dbReference type="ARBA" id="ARBA00022840"/>
    </source>
</evidence>
<comment type="subcellular location">
    <subcellularLocation>
        <location evidence="1 11">Cytoplasm</location>
        <location evidence="1 11">Cytosol</location>
    </subcellularLocation>
</comment>
<dbReference type="InterPro" id="IPR037446">
    <property type="entry name" value="His_Pase_VIP1"/>
</dbReference>
<evidence type="ECO:0000256" key="3">
    <source>
        <dbReference type="ARBA" id="ARBA00022490"/>
    </source>
</evidence>
<comment type="catalytic activity">
    <reaction evidence="8">
        <text>5-diphospho-1D-myo-inositol 1,2,3,4,6-pentakisphosphate + ATP + H(+) = 1,5-bis(diphospho)-1D-myo-inositol 2,3,4,6-tetrakisphosphate + ADP</text>
        <dbReference type="Rhea" id="RHEA:10276"/>
        <dbReference type="ChEBI" id="CHEBI:15378"/>
        <dbReference type="ChEBI" id="CHEBI:30616"/>
        <dbReference type="ChEBI" id="CHEBI:58628"/>
        <dbReference type="ChEBI" id="CHEBI:77983"/>
        <dbReference type="ChEBI" id="CHEBI:456216"/>
        <dbReference type="EC" id="2.7.4.24"/>
    </reaction>
    <physiologicalReaction direction="left-to-right" evidence="8">
        <dbReference type="Rhea" id="RHEA:10277"/>
    </physiologicalReaction>
</comment>
<protein>
    <recommendedName>
        <fullName evidence="11">Inositol hexakisphosphate and diphosphoinositol-pentakisphosphate kinase</fullName>
        <ecNumber evidence="11">2.7.4.24</ecNumber>
    </recommendedName>
</protein>
<evidence type="ECO:0000256" key="6">
    <source>
        <dbReference type="ARBA" id="ARBA00022777"/>
    </source>
</evidence>
<keyword evidence="6 11" id="KW-0418">Kinase</keyword>
<feature type="region of interest" description="Disordered" evidence="12">
    <location>
        <begin position="1029"/>
        <end position="1048"/>
    </location>
</feature>
<gene>
    <name evidence="14" type="ORF">SO694_00005268</name>
</gene>
<dbReference type="Gene3D" id="3.40.50.11950">
    <property type="match status" value="1"/>
</dbReference>
<dbReference type="SUPFAM" id="SSF53254">
    <property type="entry name" value="Phosphoglycerate mutase-like"/>
    <property type="match status" value="1"/>
</dbReference>
<dbReference type="EMBL" id="JBBJCI010000039">
    <property type="protein sequence ID" value="KAK7249864.1"/>
    <property type="molecule type" value="Genomic_DNA"/>
</dbReference>
<keyword evidence="5 10" id="KW-0547">Nucleotide-binding</keyword>
<comment type="caution">
    <text evidence="14">The sequence shown here is derived from an EMBL/GenBank/DDBJ whole genome shotgun (WGS) entry which is preliminary data.</text>
</comment>
<accession>A0ABR1G9U0</accession>
<comment type="similarity">
    <text evidence="2 11">Belongs to the histidine acid phosphatase family. VIP1 subfamily.</text>
</comment>
<proteinExistence type="inferred from homology"/>
<evidence type="ECO:0000259" key="13">
    <source>
        <dbReference type="PROSITE" id="PS50975"/>
    </source>
</evidence>
<dbReference type="Proteomes" id="UP001363151">
    <property type="component" value="Unassembled WGS sequence"/>
</dbReference>
<evidence type="ECO:0000313" key="14">
    <source>
        <dbReference type="EMBL" id="KAK7249864.1"/>
    </source>
</evidence>
<dbReference type="InterPro" id="IPR040557">
    <property type="entry name" value="VIP1_N"/>
</dbReference>
<comment type="function">
    <text evidence="11">Bifunctional inositol kinase that acts in concert with the IP6K kinases to synthesize the diphosphate group-containing inositol pyrophosphates diphosphoinositol pentakisphosphate, PP-InsP5, and bis-diphosphoinositol tetrakisphosphate, (PP)2-InsP4. PP-InsP5 and (PP)2-InsP4, also respectively called InsP7 and InsP8, may regulate a variety of cellular processes, including apoptosis, vesicle trafficking, cytoskeletal dynamics, and exocytosis. Phosphorylates inositol hexakisphosphate (InsP6).</text>
</comment>
<feature type="region of interest" description="Disordered" evidence="12">
    <location>
        <begin position="1"/>
        <end position="25"/>
    </location>
</feature>
<name>A0ABR1G9U0_AURAN</name>
<evidence type="ECO:0000256" key="1">
    <source>
        <dbReference type="ARBA" id="ARBA00004514"/>
    </source>
</evidence>
<evidence type="ECO:0000256" key="10">
    <source>
        <dbReference type="PROSITE-ProRule" id="PRU00409"/>
    </source>
</evidence>
<dbReference type="PROSITE" id="PS00616">
    <property type="entry name" value="HIS_ACID_PHOSPHAT_1"/>
    <property type="match status" value="1"/>
</dbReference>
<dbReference type="InterPro" id="IPR000560">
    <property type="entry name" value="His_Pase_clade-2"/>
</dbReference>
<sequence length="1048" mass="115063">MASKDERRGRARSSSPQKHSATGMSSRKAIVLGVCAMEKKTASKPMQEILGRLPAQVFKIVVFDEKTILEEPVERWPVCECLIAFHSKGFPLGKAIDYATLRKPFVVNDLKRQYALQDRRSVYETLVKAGVPTPRYVAMSRDSEEAQTLEEYDDYIVVNGIKMEKPFVEKPVDADDHNINIYYPMSAGGGCKRLFRKIGNQSSQYHAEENRVRRDGSFLYEEFVDTQGTDVKVYSVGPYYGHAEARKSPALDGIVMRDAGGKELRYPVILSWIEKDIAFKIYHAFKQTVCGFDILRTHDGRTLVCDVNGWSFVKKSRKYYDDCAALLAEHMEHRRAAAHAFRPPGNADAEYGASDFSDDGLALCASADNKEQNAHSWTGAPPNIGQLKEKPPKQKPKSSTSAMRELRCVIAVIRHGDRTPKRKLKVKTSAPPLVALHRERAKSAKKEVKIKESKDLKAFADLLGDVLASADGASKTGKNLAKLADVLRSHIGHAGGAETPTALNMALFSGCKLQVKPSAWSGDDQKDVSEVMLVLKWGGVLTELGVEHATALGAHFRRHVYPASEDGAGLLRLPVRLHATFRHDLKIRTSDEGRVMKTGAAFTKGLLELEGDISPILVSLIHRGRSDVNMLDRAGNHEAQELLARAKAHVERTFQVDVDLAGDDSGDDDAAGSASARGAARRCIAPDGPDSVLRALKALGNPRRALDALYDLVDGLVAAVEAHFGHDCALTLYMGETLDSWQSVRKELKRDNNDAAPYDLSKIPEIFDKVRFDARHNAKKLDLRRVYPRFDDLVSRAKTLSAAVTPLEFGGAADARRNAAWRVSRALLDKISQDLHTARGGSGDANAGLHFQLDDDPQHLEDSEIKSSWRAVRSRLYFTSESHLHALLAALRLPADPANGACAFPRASPVDDDGRAWLSRIPELSYLSHIVFRLWENMTVPEDAPNGGERYMVEIAFSPGTPFAPGRAVRAGARGRRARQGRRHPAADAAPRALRLRALRSSAARFEARPSSTAGGIAAAAAYDDLASQLERRANGGEDATVDAPPSP</sequence>
<feature type="domain" description="ATP-grasp" evidence="13">
    <location>
        <begin position="123"/>
        <end position="336"/>
    </location>
</feature>
<dbReference type="InterPro" id="IPR011761">
    <property type="entry name" value="ATP-grasp"/>
</dbReference>
<dbReference type="PANTHER" id="PTHR12750">
    <property type="entry name" value="DIPHOSPHOINOSITOL PENTAKISPHOSPHATE KINASE"/>
    <property type="match status" value="1"/>
</dbReference>
<keyword evidence="7 10" id="KW-0067">ATP-binding</keyword>
<evidence type="ECO:0000256" key="8">
    <source>
        <dbReference type="ARBA" id="ARBA00033696"/>
    </source>
</evidence>
<dbReference type="InterPro" id="IPR033379">
    <property type="entry name" value="Acid_Pase_AS"/>
</dbReference>
<dbReference type="Pfam" id="PF18086">
    <property type="entry name" value="PPIP5K2_N"/>
    <property type="match status" value="1"/>
</dbReference>
<evidence type="ECO:0000313" key="15">
    <source>
        <dbReference type="Proteomes" id="UP001363151"/>
    </source>
</evidence>
<comment type="catalytic activity">
    <reaction evidence="9">
        <text>1D-myo-inositol hexakisphosphate + ATP = 1-diphospho-1D-myo-inositol 2,3,4,5,6-pentakisphosphate + ADP</text>
        <dbReference type="Rhea" id="RHEA:37459"/>
        <dbReference type="ChEBI" id="CHEBI:30616"/>
        <dbReference type="ChEBI" id="CHEBI:58130"/>
        <dbReference type="ChEBI" id="CHEBI:74946"/>
        <dbReference type="ChEBI" id="CHEBI:456216"/>
        <dbReference type="EC" id="2.7.4.24"/>
    </reaction>
    <physiologicalReaction direction="left-to-right" evidence="9">
        <dbReference type="Rhea" id="RHEA:37460"/>
    </physiologicalReaction>
</comment>
<keyword evidence="15" id="KW-1185">Reference proteome</keyword>
<evidence type="ECO:0000256" key="2">
    <source>
        <dbReference type="ARBA" id="ARBA00005609"/>
    </source>
</evidence>
<evidence type="ECO:0000256" key="4">
    <source>
        <dbReference type="ARBA" id="ARBA00022679"/>
    </source>
</evidence>
<dbReference type="Gene3D" id="3.30.470.20">
    <property type="entry name" value="ATP-grasp fold, B domain"/>
    <property type="match status" value="1"/>
</dbReference>
<dbReference type="PROSITE" id="PS50975">
    <property type="entry name" value="ATP_GRASP"/>
    <property type="match status" value="1"/>
</dbReference>
<dbReference type="Pfam" id="PF00328">
    <property type="entry name" value="His_Phos_2"/>
    <property type="match status" value="2"/>
</dbReference>
<dbReference type="Gene3D" id="3.40.50.1240">
    <property type="entry name" value="Phosphoglycerate mutase-like"/>
    <property type="match status" value="1"/>
</dbReference>
<evidence type="ECO:0000256" key="9">
    <source>
        <dbReference type="ARBA" id="ARBA00034629"/>
    </source>
</evidence>
<dbReference type="InterPro" id="IPR029033">
    <property type="entry name" value="His_PPase_superfam"/>
</dbReference>
<dbReference type="PANTHER" id="PTHR12750:SF9">
    <property type="entry name" value="INOSITOL HEXAKISPHOSPHATE AND DIPHOSPHOINOSITOL-PENTAKISPHOSPHATE KINASE"/>
    <property type="match status" value="1"/>
</dbReference>
<evidence type="ECO:0000256" key="12">
    <source>
        <dbReference type="SAM" id="MobiDB-lite"/>
    </source>
</evidence>
<feature type="region of interest" description="Disordered" evidence="12">
    <location>
        <begin position="372"/>
        <end position="402"/>
    </location>
</feature>
<dbReference type="EC" id="2.7.4.24" evidence="11"/>
<reference evidence="14 15" key="1">
    <citation type="submission" date="2024-03" db="EMBL/GenBank/DDBJ databases">
        <title>Aureococcus anophagefferens CCMP1851 and Kratosvirus quantuckense: Draft genome of a second virus-susceptible host strain in the model system.</title>
        <authorList>
            <person name="Chase E."/>
            <person name="Truchon A.R."/>
            <person name="Schepens W."/>
            <person name="Wilhelm S.W."/>
        </authorList>
    </citation>
    <scope>NUCLEOTIDE SEQUENCE [LARGE SCALE GENOMIC DNA]</scope>
    <source>
        <strain evidence="14 15">CCMP1851</strain>
    </source>
</reference>
<evidence type="ECO:0000256" key="11">
    <source>
        <dbReference type="RuleBase" id="RU365032"/>
    </source>
</evidence>
<organism evidence="14 15">
    <name type="scientific">Aureococcus anophagefferens</name>
    <name type="common">Harmful bloom alga</name>
    <dbReference type="NCBI Taxonomy" id="44056"/>
    <lineage>
        <taxon>Eukaryota</taxon>
        <taxon>Sar</taxon>
        <taxon>Stramenopiles</taxon>
        <taxon>Ochrophyta</taxon>
        <taxon>Pelagophyceae</taxon>
        <taxon>Pelagomonadales</taxon>
        <taxon>Pelagomonadaceae</taxon>
        <taxon>Aureococcus</taxon>
    </lineage>
</organism>